<evidence type="ECO:0000256" key="3">
    <source>
        <dbReference type="ARBA" id="ARBA00022801"/>
    </source>
</evidence>
<dbReference type="GO" id="GO:0046872">
    <property type="term" value="F:metal ion binding"/>
    <property type="evidence" value="ECO:0007669"/>
    <property type="project" value="UniProtKB-KW"/>
</dbReference>
<proteinExistence type="inferred from homology"/>
<dbReference type="CDD" id="cd01085">
    <property type="entry name" value="APP"/>
    <property type="match status" value="1"/>
</dbReference>
<protein>
    <recommendedName>
        <fullName evidence="10">Xaa-Pro aminopeptidase 1</fullName>
    </recommendedName>
</protein>
<evidence type="ECO:0000256" key="4">
    <source>
        <dbReference type="SAM" id="MobiDB-lite"/>
    </source>
</evidence>
<dbReference type="Pfam" id="PF00557">
    <property type="entry name" value="Peptidase_M24"/>
    <property type="match status" value="1"/>
</dbReference>
<evidence type="ECO:0008006" key="10">
    <source>
        <dbReference type="Google" id="ProtNLM"/>
    </source>
</evidence>
<dbReference type="GO" id="GO:0005737">
    <property type="term" value="C:cytoplasm"/>
    <property type="evidence" value="ECO:0007669"/>
    <property type="project" value="UniProtKB-ARBA"/>
</dbReference>
<keyword evidence="2" id="KW-0479">Metal-binding</keyword>
<organism evidence="8 9">
    <name type="scientific">Calicophoron daubneyi</name>
    <name type="common">Rumen fluke</name>
    <name type="synonym">Paramphistomum daubneyi</name>
    <dbReference type="NCBI Taxonomy" id="300641"/>
    <lineage>
        <taxon>Eukaryota</taxon>
        <taxon>Metazoa</taxon>
        <taxon>Spiralia</taxon>
        <taxon>Lophotrochozoa</taxon>
        <taxon>Platyhelminthes</taxon>
        <taxon>Trematoda</taxon>
        <taxon>Digenea</taxon>
        <taxon>Plagiorchiida</taxon>
        <taxon>Pronocephalata</taxon>
        <taxon>Paramphistomoidea</taxon>
        <taxon>Paramphistomidae</taxon>
        <taxon>Calicophoron</taxon>
    </lineage>
</organism>
<accession>A0AAV2TLJ3</accession>
<reference evidence="8" key="1">
    <citation type="submission" date="2024-06" db="EMBL/GenBank/DDBJ databases">
        <authorList>
            <person name="Liu X."/>
            <person name="Lenzi L."/>
            <person name="Haldenby T S."/>
            <person name="Uol C."/>
        </authorList>
    </citation>
    <scope>NUCLEOTIDE SEQUENCE</scope>
</reference>
<comment type="caution">
    <text evidence="8">The sequence shown here is derived from an EMBL/GenBank/DDBJ whole genome shotgun (WGS) entry which is preliminary data.</text>
</comment>
<dbReference type="Pfam" id="PF16188">
    <property type="entry name" value="Peptidase_M24_C"/>
    <property type="match status" value="1"/>
</dbReference>
<dbReference type="GO" id="GO:0070006">
    <property type="term" value="F:metalloaminopeptidase activity"/>
    <property type="evidence" value="ECO:0007669"/>
    <property type="project" value="InterPro"/>
</dbReference>
<evidence type="ECO:0000259" key="5">
    <source>
        <dbReference type="Pfam" id="PF00557"/>
    </source>
</evidence>
<dbReference type="SUPFAM" id="SSF55920">
    <property type="entry name" value="Creatinase/aminopeptidase"/>
    <property type="match status" value="1"/>
</dbReference>
<feature type="domain" description="Peptidase M24 C-terminal" evidence="7">
    <location>
        <begin position="626"/>
        <end position="700"/>
    </location>
</feature>
<dbReference type="InterPro" id="IPR000994">
    <property type="entry name" value="Pept_M24"/>
</dbReference>
<dbReference type="EMBL" id="CAXLJL010000489">
    <property type="protein sequence ID" value="CAL5138312.1"/>
    <property type="molecule type" value="Genomic_DNA"/>
</dbReference>
<evidence type="ECO:0000259" key="6">
    <source>
        <dbReference type="Pfam" id="PF01321"/>
    </source>
</evidence>
<comment type="similarity">
    <text evidence="1">Belongs to the peptidase M24B family.</text>
</comment>
<dbReference type="Pfam" id="PF16189">
    <property type="entry name" value="Creatinase_N_2"/>
    <property type="match status" value="1"/>
</dbReference>
<name>A0AAV2TLJ3_CALDB</name>
<evidence type="ECO:0000256" key="2">
    <source>
        <dbReference type="ARBA" id="ARBA00022723"/>
    </source>
</evidence>
<dbReference type="PANTHER" id="PTHR43763">
    <property type="entry name" value="XAA-PRO AMINOPEPTIDASE 1"/>
    <property type="match status" value="1"/>
</dbReference>
<dbReference type="PANTHER" id="PTHR43763:SF6">
    <property type="entry name" value="XAA-PRO AMINOPEPTIDASE 1"/>
    <property type="match status" value="1"/>
</dbReference>
<dbReference type="AlphaFoldDB" id="A0AAV2TLJ3"/>
<feature type="region of interest" description="Disordered" evidence="4">
    <location>
        <begin position="378"/>
        <end position="404"/>
    </location>
</feature>
<dbReference type="InterPro" id="IPR050422">
    <property type="entry name" value="X-Pro_aminopeptidase_P"/>
</dbReference>
<feature type="domain" description="Creatinase N-terminal" evidence="6">
    <location>
        <begin position="9"/>
        <end position="137"/>
    </location>
</feature>
<dbReference type="InterPro" id="IPR033740">
    <property type="entry name" value="Pept_M24B"/>
</dbReference>
<evidence type="ECO:0000259" key="7">
    <source>
        <dbReference type="Pfam" id="PF16188"/>
    </source>
</evidence>
<dbReference type="InterPro" id="IPR032416">
    <property type="entry name" value="Peptidase_M24_C"/>
</dbReference>
<gene>
    <name evidence="8" type="ORF">CDAUBV1_LOCUS12909</name>
</gene>
<sequence>MKRVSTVRRLTKLRELLATHNYKAYLIPSEDEHFNEYVDPCDKRCSFLSGFTGSVCTAIVTLDKAALWVDGRYHLQASQQVDDNWTVMKKGVNGVPNEACWLVSSTPPGARIGYDSRQLPSGEVDALKREILEAEAVSGVTPTENKVHHSSSRELVADNGENLVDTVWSLLGESEGCIRPNRPANPVTVVPASFSGSVWQEKFQQVVTIMKQKKVSLLVTSALDEIAWFLNIRGSEIQYNPVFFAYMMVSLEEIFLFLDPRTLQCSPGLKDHLADPAIKVHIYPYQKFFETLKSTVIERPFANSRVWFAVSASQAMVSQVPEPQRFFDISPIAHMKSIKSNAELTGIRVAHVKDSLVLCDFLAWLENVAEVNQGALSDERNEGLSRSSDSPLNGKLCEPAGQPPLAPPESLTELSLADYINKLRAQADGFVSLSFETISCADANGALIHYSPAEGQDAPVTRSSLYLIDSGGQYQTGTTDVTRTVHLGQPSADQKACYTMVLKSHIALASQVFPSNTPGSRLDVIARHVMWQYQCDYLHGTGHGVGAFLCVHEGPMGLSGNRMRSSARLGLSEVGIRKDMVVTIEPGFYLANRYGVRLENVVFVVNAPSGSGSSIPSGAPDPSTTWLTFQPVTLVPFQRRMIDHTMLTQSEVKWLNDYHATVCQTLQSRIMQEADRSIDKCLSSSRQRCLNWLMRETEPFKLTA</sequence>
<feature type="domain" description="Peptidase M24" evidence="5">
    <location>
        <begin position="410"/>
        <end position="604"/>
    </location>
</feature>
<evidence type="ECO:0000313" key="8">
    <source>
        <dbReference type="EMBL" id="CAL5138312.1"/>
    </source>
</evidence>
<dbReference type="InterPro" id="IPR029149">
    <property type="entry name" value="Creatin/AminoP/Spt16_N"/>
</dbReference>
<evidence type="ECO:0000256" key="1">
    <source>
        <dbReference type="ARBA" id="ARBA00008766"/>
    </source>
</evidence>
<dbReference type="Proteomes" id="UP001497525">
    <property type="component" value="Unassembled WGS sequence"/>
</dbReference>
<dbReference type="InterPro" id="IPR000587">
    <property type="entry name" value="Creatinase_N"/>
</dbReference>
<dbReference type="Gene3D" id="3.40.350.10">
    <property type="entry name" value="Creatinase/prolidase N-terminal domain"/>
    <property type="match status" value="2"/>
</dbReference>
<dbReference type="Pfam" id="PF01321">
    <property type="entry name" value="Creatinase_N"/>
    <property type="match status" value="1"/>
</dbReference>
<keyword evidence="3" id="KW-0378">Hydrolase</keyword>
<evidence type="ECO:0000313" key="9">
    <source>
        <dbReference type="Proteomes" id="UP001497525"/>
    </source>
</evidence>
<dbReference type="Gene3D" id="3.90.230.10">
    <property type="entry name" value="Creatinase/methionine aminopeptidase superfamily"/>
    <property type="match status" value="1"/>
</dbReference>
<dbReference type="SUPFAM" id="SSF53092">
    <property type="entry name" value="Creatinase/prolidase N-terminal domain"/>
    <property type="match status" value="1"/>
</dbReference>
<dbReference type="InterPro" id="IPR036005">
    <property type="entry name" value="Creatinase/aminopeptidase-like"/>
</dbReference>